<dbReference type="EMBL" id="FZOR01000001">
    <property type="protein sequence ID" value="SNS11515.1"/>
    <property type="molecule type" value="Genomic_DNA"/>
</dbReference>
<evidence type="ECO:0000313" key="3">
    <source>
        <dbReference type="Proteomes" id="UP000198318"/>
    </source>
</evidence>
<evidence type="ECO:0000313" key="2">
    <source>
        <dbReference type="EMBL" id="SNS11515.1"/>
    </source>
</evidence>
<evidence type="ECO:0000256" key="1">
    <source>
        <dbReference type="SAM" id="MobiDB-lite"/>
    </source>
</evidence>
<organism evidence="2 3">
    <name type="scientific">Actinomadura meyerae</name>
    <dbReference type="NCBI Taxonomy" id="240840"/>
    <lineage>
        <taxon>Bacteria</taxon>
        <taxon>Bacillati</taxon>
        <taxon>Actinomycetota</taxon>
        <taxon>Actinomycetes</taxon>
        <taxon>Streptosporangiales</taxon>
        <taxon>Thermomonosporaceae</taxon>
        <taxon>Actinomadura</taxon>
    </lineage>
</organism>
<reference evidence="2 3" key="1">
    <citation type="submission" date="2017-06" db="EMBL/GenBank/DDBJ databases">
        <authorList>
            <person name="Kim H.J."/>
            <person name="Triplett B.A."/>
        </authorList>
    </citation>
    <scope>NUCLEOTIDE SEQUENCE [LARGE SCALE GENOMIC DNA]</scope>
    <source>
        <strain evidence="2 3">DSM 44715</strain>
    </source>
</reference>
<dbReference type="AlphaFoldDB" id="A0A239BTZ2"/>
<dbReference type="RefSeq" id="WP_179271326.1">
    <property type="nucleotide sequence ID" value="NZ_FZOR01000001.1"/>
</dbReference>
<accession>A0A239BTZ2</accession>
<keyword evidence="3" id="KW-1185">Reference proteome</keyword>
<proteinExistence type="predicted"/>
<feature type="region of interest" description="Disordered" evidence="1">
    <location>
        <begin position="1"/>
        <end position="23"/>
    </location>
</feature>
<protein>
    <submittedName>
        <fullName evidence="2">Uncharacterized protein</fullName>
    </submittedName>
</protein>
<gene>
    <name evidence="2" type="ORF">SAMN05443665_100158</name>
</gene>
<name>A0A239BTZ2_9ACTN</name>
<sequence length="57" mass="6304">MNSTDSTHPPVRRMSPRAAATRSLRLAERLTGEARREALAAHAAMVFPARSCPVRKF</sequence>
<dbReference type="Proteomes" id="UP000198318">
    <property type="component" value="Unassembled WGS sequence"/>
</dbReference>